<evidence type="ECO:0000259" key="1">
    <source>
        <dbReference type="Pfam" id="PF05685"/>
    </source>
</evidence>
<evidence type="ECO:0000313" key="2">
    <source>
        <dbReference type="EMBL" id="PZO56477.1"/>
    </source>
</evidence>
<feature type="domain" description="Putative restriction endonuclease" evidence="1">
    <location>
        <begin position="29"/>
        <end position="181"/>
    </location>
</feature>
<keyword evidence="2" id="KW-0255">Endonuclease</keyword>
<sequence length="217" mass="24633">MVVTSSSPSIKNRAYPSGEQRVIFNHLAWKDYLAILSAVGDTRSARLTYDQGRLEITMPLESHEFASELIGLFIRILVEELNLKIRSVGSTTLSYPQLEKSAEPDKGFYIQNQPLVAGRSLDLTQDPPPDLVLEVDITHTDIDKLSLYAAMGISEFWRFDGERLCIYILQGESYDQSEVSATFPTIPKAKLYQFLADSRQDEVEASRRLRQWVRENG</sequence>
<keyword evidence="2" id="KW-0540">Nuclease</keyword>
<dbReference type="Pfam" id="PF05685">
    <property type="entry name" value="Uma2"/>
    <property type="match status" value="1"/>
</dbReference>
<name>A0A2W4XK45_9CYAN</name>
<protein>
    <submittedName>
        <fullName evidence="2">Uma2 family endonuclease</fullName>
    </submittedName>
</protein>
<keyword evidence="2" id="KW-0378">Hydrolase</keyword>
<dbReference type="CDD" id="cd06260">
    <property type="entry name" value="DUF820-like"/>
    <property type="match status" value="1"/>
</dbReference>
<dbReference type="PANTHER" id="PTHR47152:SF1">
    <property type="entry name" value="SLL1186 PROTEIN"/>
    <property type="match status" value="1"/>
</dbReference>
<evidence type="ECO:0000313" key="3">
    <source>
        <dbReference type="Proteomes" id="UP000249794"/>
    </source>
</evidence>
<dbReference type="AlphaFoldDB" id="A0A2W4XK45"/>
<dbReference type="Gene3D" id="3.90.1570.10">
    <property type="entry name" value="tt1808, chain A"/>
    <property type="match status" value="1"/>
</dbReference>
<dbReference type="EMBL" id="QBMP01000070">
    <property type="protein sequence ID" value="PZO56477.1"/>
    <property type="molecule type" value="Genomic_DNA"/>
</dbReference>
<dbReference type="Proteomes" id="UP000249794">
    <property type="component" value="Unassembled WGS sequence"/>
</dbReference>
<proteinExistence type="predicted"/>
<dbReference type="PANTHER" id="PTHR47152">
    <property type="entry name" value="SLR2084 PROTEIN-RELATED"/>
    <property type="match status" value="1"/>
</dbReference>
<organism evidence="2 3">
    <name type="scientific">Phormidesmis priestleyi</name>
    <dbReference type="NCBI Taxonomy" id="268141"/>
    <lineage>
        <taxon>Bacteria</taxon>
        <taxon>Bacillati</taxon>
        <taxon>Cyanobacteriota</taxon>
        <taxon>Cyanophyceae</taxon>
        <taxon>Leptolyngbyales</taxon>
        <taxon>Leptolyngbyaceae</taxon>
        <taxon>Phormidesmis</taxon>
    </lineage>
</organism>
<dbReference type="InterPro" id="IPR012296">
    <property type="entry name" value="Nuclease_put_TT1808"/>
</dbReference>
<comment type="caution">
    <text evidence="2">The sequence shown here is derived from an EMBL/GenBank/DDBJ whole genome shotgun (WGS) entry which is preliminary data.</text>
</comment>
<reference evidence="2 3" key="2">
    <citation type="submission" date="2018-06" db="EMBL/GenBank/DDBJ databases">
        <title>Metagenomic assembly of (sub)arctic Cyanobacteria and their associated microbiome from non-axenic cultures.</title>
        <authorList>
            <person name="Baurain D."/>
        </authorList>
    </citation>
    <scope>NUCLEOTIDE SEQUENCE [LARGE SCALE GENOMIC DNA]</scope>
    <source>
        <strain evidence="2">ULC027bin1</strain>
    </source>
</reference>
<dbReference type="InterPro" id="IPR008538">
    <property type="entry name" value="Uma2"/>
</dbReference>
<gene>
    <name evidence="2" type="ORF">DCF15_08630</name>
</gene>
<dbReference type="GO" id="GO:0004519">
    <property type="term" value="F:endonuclease activity"/>
    <property type="evidence" value="ECO:0007669"/>
    <property type="project" value="UniProtKB-KW"/>
</dbReference>
<reference evidence="3" key="1">
    <citation type="submission" date="2018-04" db="EMBL/GenBank/DDBJ databases">
        <authorList>
            <person name="Cornet L."/>
        </authorList>
    </citation>
    <scope>NUCLEOTIDE SEQUENCE [LARGE SCALE GENOMIC DNA]</scope>
</reference>
<accession>A0A2W4XK45</accession>